<organism evidence="2 3">
    <name type="scientific">Methylosinus sporium</name>
    <dbReference type="NCBI Taxonomy" id="428"/>
    <lineage>
        <taxon>Bacteria</taxon>
        <taxon>Pseudomonadati</taxon>
        <taxon>Pseudomonadota</taxon>
        <taxon>Alphaproteobacteria</taxon>
        <taxon>Hyphomicrobiales</taxon>
        <taxon>Methylocystaceae</taxon>
        <taxon>Methylosinus</taxon>
    </lineage>
</organism>
<keyword evidence="1" id="KW-0472">Membrane</keyword>
<dbReference type="Pfam" id="PF14316">
    <property type="entry name" value="DUF4381"/>
    <property type="match status" value="1"/>
</dbReference>
<protein>
    <submittedName>
        <fullName evidence="2">DUF4381 domain-containing protein</fullName>
    </submittedName>
</protein>
<evidence type="ECO:0000256" key="1">
    <source>
        <dbReference type="SAM" id="Phobius"/>
    </source>
</evidence>
<gene>
    <name evidence="2" type="ORF">C5689_05510</name>
</gene>
<sequence length="149" mass="16304">MADPSDLLQQLRPLRAPPPDGAAEILLMALVGSLAGAMLALALRFWREHRRPLRRAALASLADTRALPAPERLAAQAKMLRDLVGALDGGAARLHGDAWLARLDRFFATTLFSEGEGRAFGDALYRPRADDPSETLDRALQKLLSRLDR</sequence>
<proteinExistence type="predicted"/>
<keyword evidence="3" id="KW-1185">Reference proteome</keyword>
<evidence type="ECO:0000313" key="2">
    <source>
        <dbReference type="EMBL" id="PWB94902.1"/>
    </source>
</evidence>
<comment type="caution">
    <text evidence="2">The sequence shown here is derived from an EMBL/GenBank/DDBJ whole genome shotgun (WGS) entry which is preliminary data.</text>
</comment>
<accession>A0A2U1STH1</accession>
<keyword evidence="1" id="KW-1133">Transmembrane helix</keyword>
<name>A0A2U1STH1_METSR</name>
<dbReference type="RefSeq" id="WP_108916271.1">
    <property type="nucleotide sequence ID" value="NZ_BGJY01000005.1"/>
</dbReference>
<dbReference type="Proteomes" id="UP000245137">
    <property type="component" value="Unassembled WGS sequence"/>
</dbReference>
<keyword evidence="1" id="KW-0812">Transmembrane</keyword>
<reference evidence="2 3" key="1">
    <citation type="journal article" date="2018" name="Appl. Microbiol. Biotechnol.">
        <title>Co-cultivation of the strictly anaerobic methanogen Methanosarcina barkeri with aerobic methanotrophs in an oxygen-limited membrane bioreactor.</title>
        <authorList>
            <person name="In 't Zandt M.H."/>
            <person name="van den Bosch T.J.M."/>
            <person name="Rijkers R."/>
            <person name="van Kessel M.A.H.J."/>
            <person name="Jetten M.S.M."/>
            <person name="Welte C.U."/>
        </authorList>
    </citation>
    <scope>NUCLEOTIDE SEQUENCE [LARGE SCALE GENOMIC DNA]</scope>
    <source>
        <strain evidence="2 3">DSM 17706</strain>
    </source>
</reference>
<evidence type="ECO:0000313" key="3">
    <source>
        <dbReference type="Proteomes" id="UP000245137"/>
    </source>
</evidence>
<dbReference type="EMBL" id="PUIV01000005">
    <property type="protein sequence ID" value="PWB94902.1"/>
    <property type="molecule type" value="Genomic_DNA"/>
</dbReference>
<dbReference type="OrthoDB" id="8448886at2"/>
<dbReference type="AlphaFoldDB" id="A0A2U1STH1"/>
<dbReference type="InterPro" id="IPR025489">
    <property type="entry name" value="DUF4381"/>
</dbReference>
<feature type="transmembrane region" description="Helical" evidence="1">
    <location>
        <begin position="25"/>
        <end position="46"/>
    </location>
</feature>